<dbReference type="AlphaFoldDB" id="A0A6H1ZWP1"/>
<protein>
    <submittedName>
        <fullName evidence="1">Uncharacterized protein</fullName>
    </submittedName>
</protein>
<organism evidence="1">
    <name type="scientific">viral metagenome</name>
    <dbReference type="NCBI Taxonomy" id="1070528"/>
    <lineage>
        <taxon>unclassified sequences</taxon>
        <taxon>metagenomes</taxon>
        <taxon>organismal metagenomes</taxon>
    </lineage>
</organism>
<dbReference type="EMBL" id="MT143779">
    <property type="protein sequence ID" value="QJB02385.1"/>
    <property type="molecule type" value="Genomic_DNA"/>
</dbReference>
<name>A0A6H1ZWP1_9ZZZZ</name>
<reference evidence="1" key="1">
    <citation type="submission" date="2020-03" db="EMBL/GenBank/DDBJ databases">
        <title>The deep terrestrial virosphere.</title>
        <authorList>
            <person name="Holmfeldt K."/>
            <person name="Nilsson E."/>
            <person name="Simone D."/>
            <person name="Lopez-Fernandez M."/>
            <person name="Wu X."/>
            <person name="de Brujin I."/>
            <person name="Lundin D."/>
            <person name="Andersson A."/>
            <person name="Bertilsson S."/>
            <person name="Dopson M."/>
        </authorList>
    </citation>
    <scope>NUCLEOTIDE SEQUENCE</scope>
    <source>
        <strain evidence="4">MM171B01347</strain>
        <strain evidence="2">MM415A01555</strain>
        <strain evidence="3">MM415B02179</strain>
        <strain evidence="1">TM448A02382</strain>
    </source>
</reference>
<proteinExistence type="predicted"/>
<dbReference type="EMBL" id="MT144299">
    <property type="protein sequence ID" value="QJA51928.1"/>
    <property type="molecule type" value="Genomic_DNA"/>
</dbReference>
<dbReference type="EMBL" id="MT142212">
    <property type="protein sequence ID" value="QJA76227.1"/>
    <property type="molecule type" value="Genomic_DNA"/>
</dbReference>
<evidence type="ECO:0000313" key="1">
    <source>
        <dbReference type="EMBL" id="QJA51928.1"/>
    </source>
</evidence>
<sequence length="119" mass="12833">MSLETEIGRLADVLERIEAKMDGTNQVPPSPEPALVKKKTAKKGVKVEEPAVAEAMTAEKFLQFCNTTLMAITDVAVRAKKIGEIKAMLQKNYNAASIKAVPAESIAECKVKFDTIIGA</sequence>
<dbReference type="EMBL" id="MT142592">
    <property type="protein sequence ID" value="QJA85738.1"/>
    <property type="molecule type" value="Genomic_DNA"/>
</dbReference>
<evidence type="ECO:0000313" key="2">
    <source>
        <dbReference type="EMBL" id="QJA76227.1"/>
    </source>
</evidence>
<evidence type="ECO:0000313" key="4">
    <source>
        <dbReference type="EMBL" id="QJB02385.1"/>
    </source>
</evidence>
<evidence type="ECO:0000313" key="3">
    <source>
        <dbReference type="EMBL" id="QJA85738.1"/>
    </source>
</evidence>
<accession>A0A6H1ZWP1</accession>
<gene>
    <name evidence="4" type="ORF">MM171B01347_0007</name>
    <name evidence="2" type="ORF">MM415A01555_0009</name>
    <name evidence="3" type="ORF">MM415B02179_0007</name>
    <name evidence="1" type="ORF">TM448A02382_0007</name>
</gene>